<evidence type="ECO:0000256" key="3">
    <source>
        <dbReference type="ARBA" id="ARBA00022840"/>
    </source>
</evidence>
<dbReference type="Pfam" id="PF00005">
    <property type="entry name" value="ABC_tran"/>
    <property type="match status" value="1"/>
</dbReference>
<evidence type="ECO:0000256" key="2">
    <source>
        <dbReference type="ARBA" id="ARBA00022741"/>
    </source>
</evidence>
<dbReference type="EMBL" id="BMJV01000004">
    <property type="protein sequence ID" value="GGG73888.1"/>
    <property type="molecule type" value="Genomic_DNA"/>
</dbReference>
<keyword evidence="2" id="KW-0547">Nucleotide-binding</keyword>
<reference evidence="5" key="1">
    <citation type="journal article" date="2014" name="Int. J. Syst. Evol. Microbiol.">
        <title>Complete genome sequence of Corynebacterium casei LMG S-19264T (=DSM 44701T), isolated from a smear-ripened cheese.</title>
        <authorList>
            <consortium name="US DOE Joint Genome Institute (JGI-PGF)"/>
            <person name="Walter F."/>
            <person name="Albersmeier A."/>
            <person name="Kalinowski J."/>
            <person name="Ruckert C."/>
        </authorList>
    </citation>
    <scope>NUCLEOTIDE SEQUENCE</scope>
    <source>
        <strain evidence="5">CGMCC 1.15762</strain>
    </source>
</reference>
<dbReference type="InterPro" id="IPR027417">
    <property type="entry name" value="P-loop_NTPase"/>
</dbReference>
<comment type="caution">
    <text evidence="5">The sequence shown here is derived from an EMBL/GenBank/DDBJ whole genome shotgun (WGS) entry which is preliminary data.</text>
</comment>
<dbReference type="Proteomes" id="UP000617145">
    <property type="component" value="Unassembled WGS sequence"/>
</dbReference>
<organism evidence="5 6">
    <name type="scientific">Salipiger pallidus</name>
    <dbReference type="NCBI Taxonomy" id="1775170"/>
    <lineage>
        <taxon>Bacteria</taxon>
        <taxon>Pseudomonadati</taxon>
        <taxon>Pseudomonadota</taxon>
        <taxon>Alphaproteobacteria</taxon>
        <taxon>Rhodobacterales</taxon>
        <taxon>Roseobacteraceae</taxon>
        <taxon>Salipiger</taxon>
    </lineage>
</organism>
<evidence type="ECO:0000313" key="6">
    <source>
        <dbReference type="Proteomes" id="UP000617145"/>
    </source>
</evidence>
<keyword evidence="3 5" id="KW-0067">ATP-binding</keyword>
<dbReference type="PROSITE" id="PS50893">
    <property type="entry name" value="ABC_TRANSPORTER_2"/>
    <property type="match status" value="1"/>
</dbReference>
<name>A0A8J2ZKK1_9RHOB</name>
<feature type="domain" description="ABC transporter" evidence="4">
    <location>
        <begin position="8"/>
        <end position="216"/>
    </location>
</feature>
<gene>
    <name evidence="5" type="ORF">GCM10011415_22860</name>
</gene>
<dbReference type="InterPro" id="IPR003439">
    <property type="entry name" value="ABC_transporter-like_ATP-bd"/>
</dbReference>
<dbReference type="RefSeq" id="WP_188790356.1">
    <property type="nucleotide sequence ID" value="NZ_BMJV01000004.1"/>
</dbReference>
<dbReference type="AlphaFoldDB" id="A0A8J2ZKK1"/>
<keyword evidence="1" id="KW-0813">Transport</keyword>
<dbReference type="SUPFAM" id="SSF52540">
    <property type="entry name" value="P-loop containing nucleoside triphosphate hydrolases"/>
    <property type="match status" value="1"/>
</dbReference>
<dbReference type="Gene3D" id="3.40.50.300">
    <property type="entry name" value="P-loop containing nucleotide triphosphate hydrolases"/>
    <property type="match status" value="1"/>
</dbReference>
<dbReference type="GO" id="GO:0016887">
    <property type="term" value="F:ATP hydrolysis activity"/>
    <property type="evidence" value="ECO:0007669"/>
    <property type="project" value="InterPro"/>
</dbReference>
<accession>A0A8J2ZKK1</accession>
<dbReference type="GO" id="GO:0005524">
    <property type="term" value="F:ATP binding"/>
    <property type="evidence" value="ECO:0007669"/>
    <property type="project" value="UniProtKB-KW"/>
</dbReference>
<evidence type="ECO:0000313" key="5">
    <source>
        <dbReference type="EMBL" id="GGG73888.1"/>
    </source>
</evidence>
<proteinExistence type="predicted"/>
<dbReference type="InterPro" id="IPR050093">
    <property type="entry name" value="ABC_SmlMolc_Importer"/>
</dbReference>
<evidence type="ECO:0000259" key="4">
    <source>
        <dbReference type="PROSITE" id="PS50893"/>
    </source>
</evidence>
<keyword evidence="6" id="KW-1185">Reference proteome</keyword>
<protein>
    <submittedName>
        <fullName evidence="5">ABC transporter ATP-binding protein</fullName>
    </submittedName>
</protein>
<evidence type="ECO:0000256" key="1">
    <source>
        <dbReference type="ARBA" id="ARBA00022448"/>
    </source>
</evidence>
<sequence>MADTDQTGLVLDHLRLLRGPEEMLRVDARIPPGEVLTLMGPSGSGKSTLLAAITGTLPRAFRSHGRIALNSTPLDGLPPEARRTGILFQDPLLFPHLSVGGNLAFGLDPAVKGRAARRARIDAALSEIGLEGHASRDPETLSGGQKARVALMRVLLSKPRALLLDEPFSRLDAALRDQVRRLVFDRAKAEGLPVLLVTHDAADAEAAGGPVISLEG</sequence>
<dbReference type="PANTHER" id="PTHR42781:SF4">
    <property type="entry name" value="SPERMIDINE_PUTRESCINE IMPORT ATP-BINDING PROTEIN POTA"/>
    <property type="match status" value="1"/>
</dbReference>
<reference evidence="5" key="2">
    <citation type="submission" date="2020-09" db="EMBL/GenBank/DDBJ databases">
        <authorList>
            <person name="Sun Q."/>
            <person name="Zhou Y."/>
        </authorList>
    </citation>
    <scope>NUCLEOTIDE SEQUENCE</scope>
    <source>
        <strain evidence="5">CGMCC 1.15762</strain>
    </source>
</reference>
<dbReference type="InterPro" id="IPR003593">
    <property type="entry name" value="AAA+_ATPase"/>
</dbReference>
<dbReference type="SMART" id="SM00382">
    <property type="entry name" value="AAA"/>
    <property type="match status" value="1"/>
</dbReference>
<dbReference type="PANTHER" id="PTHR42781">
    <property type="entry name" value="SPERMIDINE/PUTRESCINE IMPORT ATP-BINDING PROTEIN POTA"/>
    <property type="match status" value="1"/>
</dbReference>